<feature type="compositionally biased region" description="Low complexity" evidence="1">
    <location>
        <begin position="240"/>
        <end position="254"/>
    </location>
</feature>
<organism evidence="2 3">
    <name type="scientific">Crotophaga sulcirostris</name>
    <name type="common">Groove-billed ani</name>
    <dbReference type="NCBI Taxonomy" id="33598"/>
    <lineage>
        <taxon>Eukaryota</taxon>
        <taxon>Metazoa</taxon>
        <taxon>Chordata</taxon>
        <taxon>Craniata</taxon>
        <taxon>Vertebrata</taxon>
        <taxon>Euteleostomi</taxon>
        <taxon>Archelosauria</taxon>
        <taxon>Archosauria</taxon>
        <taxon>Dinosauria</taxon>
        <taxon>Saurischia</taxon>
        <taxon>Theropoda</taxon>
        <taxon>Coelurosauria</taxon>
        <taxon>Aves</taxon>
        <taxon>Neognathae</taxon>
        <taxon>Neoaves</taxon>
        <taxon>Otidimorphae</taxon>
        <taxon>Cuculiformes</taxon>
        <taxon>Crotophagidae</taxon>
        <taxon>Crotophaga</taxon>
    </lineage>
</organism>
<evidence type="ECO:0000313" key="3">
    <source>
        <dbReference type="Proteomes" id="UP000549499"/>
    </source>
</evidence>
<feature type="region of interest" description="Disordered" evidence="1">
    <location>
        <begin position="239"/>
        <end position="279"/>
    </location>
</feature>
<accession>A0A7K5HFI7</accession>
<dbReference type="Proteomes" id="UP000549499">
    <property type="component" value="Unassembled WGS sequence"/>
</dbReference>
<dbReference type="OrthoDB" id="5860767at2759"/>
<evidence type="ECO:0000256" key="1">
    <source>
        <dbReference type="SAM" id="MobiDB-lite"/>
    </source>
</evidence>
<feature type="non-terminal residue" evidence="2">
    <location>
        <position position="279"/>
    </location>
</feature>
<proteinExistence type="predicted"/>
<name>A0A7K5HFI7_CROSL</name>
<feature type="non-terminal residue" evidence="2">
    <location>
        <position position="1"/>
    </location>
</feature>
<evidence type="ECO:0000313" key="2">
    <source>
        <dbReference type="EMBL" id="NWS67963.1"/>
    </source>
</evidence>
<comment type="caution">
    <text evidence="2">The sequence shown here is derived from an EMBL/GenBank/DDBJ whole genome shotgun (WGS) entry which is preliminary data.</text>
</comment>
<dbReference type="GO" id="GO:0000209">
    <property type="term" value="P:protein polyubiquitination"/>
    <property type="evidence" value="ECO:0007669"/>
    <property type="project" value="TreeGrafter"/>
</dbReference>
<dbReference type="EMBL" id="VYZB01000058">
    <property type="protein sequence ID" value="NWS67963.1"/>
    <property type="molecule type" value="Genomic_DNA"/>
</dbReference>
<sequence>VCKRMDLVCQRMLNQGFLKVERYHNLCQKQVKAQLPRRESERRNHSLARHADILAAVETRLSLLNMTFMKYVDSNLCCFIPGKVIDEIYRVLRYVNSTRAPQRAHEVLQELRDISSMAMEYFDEKIVPILKRKMPGSDVSGRLIGTAPGPGPSAALTTMQLFSKQNFSRQEVTKLQQQVKANGTGMTALKREISELRLKVQEQQKQLQDQDQKLLEQTQIIGEQNARLAELERKLREVMESTVGNSSGSGSNEQSSRKRRKVVESTDCPRKSRRLQNRK</sequence>
<keyword evidence="3" id="KW-1185">Reference proteome</keyword>
<dbReference type="AlphaFoldDB" id="A0A7K5HFI7"/>
<reference evidence="2 3" key="1">
    <citation type="submission" date="2019-09" db="EMBL/GenBank/DDBJ databases">
        <title>Bird 10,000 Genomes (B10K) Project - Family phase.</title>
        <authorList>
            <person name="Zhang G."/>
        </authorList>
    </citation>
    <scope>NUCLEOTIDE SEQUENCE [LARGE SCALE GENOMIC DNA]</scope>
    <source>
        <strain evidence="2">B10K-DU-003-44</strain>
        <tissue evidence="2">Muscle</tissue>
    </source>
</reference>
<dbReference type="PANTHER" id="PTHR13252">
    <property type="entry name" value="F-BOX ONLY PROTEIN 28"/>
    <property type="match status" value="1"/>
</dbReference>
<gene>
    <name evidence="2" type="primary">Fbxo28</name>
    <name evidence="2" type="ORF">CROSUL_R13305</name>
</gene>
<protein>
    <submittedName>
        <fullName evidence="2">FBX28 protein</fullName>
    </submittedName>
</protein>
<dbReference type="PANTHER" id="PTHR13252:SF9">
    <property type="entry name" value="F-BOX ONLY PROTEIN 28"/>
    <property type="match status" value="1"/>
</dbReference>
<dbReference type="InterPro" id="IPR039719">
    <property type="entry name" value="FBXO28"/>
</dbReference>